<evidence type="ECO:0000259" key="2">
    <source>
        <dbReference type="Pfam" id="PF21688"/>
    </source>
</evidence>
<dbReference type="InParanoid" id="E6W5M3"/>
<dbReference type="KEGG" id="din:Selin_1319"/>
<feature type="domain" description="FAD-binding" evidence="1">
    <location>
        <begin position="90"/>
        <end position="121"/>
    </location>
</feature>
<dbReference type="Proteomes" id="UP000002572">
    <property type="component" value="Chromosome"/>
</dbReference>
<dbReference type="GO" id="GO:0071949">
    <property type="term" value="F:FAD binding"/>
    <property type="evidence" value="ECO:0007669"/>
    <property type="project" value="InterPro"/>
</dbReference>
<name>E6W5M3_DESIS</name>
<proteinExistence type="predicted"/>
<evidence type="ECO:0000313" key="4">
    <source>
        <dbReference type="Proteomes" id="UP000002572"/>
    </source>
</evidence>
<dbReference type="PANTHER" id="PTHR42842">
    <property type="entry name" value="FAD/NAD(P)-BINDING OXIDOREDUCTASE"/>
    <property type="match status" value="1"/>
</dbReference>
<gene>
    <name evidence="3" type="ordered locus">Selin_1319</name>
</gene>
<dbReference type="Pfam" id="PF01494">
    <property type="entry name" value="FAD_binding_3"/>
    <property type="match status" value="1"/>
</dbReference>
<dbReference type="Gene3D" id="3.30.70.2700">
    <property type="match status" value="1"/>
</dbReference>
<dbReference type="InterPro" id="IPR036188">
    <property type="entry name" value="FAD/NAD-bd_sf"/>
</dbReference>
<dbReference type="InterPro" id="IPR049516">
    <property type="entry name" value="FAD-depend_C"/>
</dbReference>
<dbReference type="RefSeq" id="WP_013505935.1">
    <property type="nucleotide sequence ID" value="NC_014836.1"/>
</dbReference>
<dbReference type="EMBL" id="CP002432">
    <property type="protein sequence ID" value="ADU66054.1"/>
    <property type="molecule type" value="Genomic_DNA"/>
</dbReference>
<dbReference type="InterPro" id="IPR028348">
    <property type="entry name" value="FAD-binding_protein"/>
</dbReference>
<protein>
    <submittedName>
        <fullName evidence="3">HI0933 family protein</fullName>
    </submittedName>
</protein>
<dbReference type="OrthoDB" id="9762921at2"/>
<feature type="domain" description="FAD-dependent protein C-terminal" evidence="2">
    <location>
        <begin position="271"/>
        <end position="460"/>
    </location>
</feature>
<dbReference type="AlphaFoldDB" id="E6W5M3"/>
<evidence type="ECO:0000259" key="1">
    <source>
        <dbReference type="Pfam" id="PF01494"/>
    </source>
</evidence>
<dbReference type="eggNOG" id="COG2509">
    <property type="taxonomic scope" value="Bacteria"/>
</dbReference>
<keyword evidence="4" id="KW-1185">Reference proteome</keyword>
<dbReference type="Gene3D" id="3.50.50.60">
    <property type="entry name" value="FAD/NAD(P)-binding domain"/>
    <property type="match status" value="2"/>
</dbReference>
<dbReference type="PANTHER" id="PTHR42842:SF3">
    <property type="entry name" value="FAD_NAD(P)-BINDING OXIDOREDUCTASE FAMILY PROTEIN"/>
    <property type="match status" value="1"/>
</dbReference>
<dbReference type="PIRSF" id="PIRSF038984">
    <property type="entry name" value="FAD_binding_protein"/>
    <property type="match status" value="1"/>
</dbReference>
<dbReference type="PRINTS" id="PR00419">
    <property type="entry name" value="ADXRDTASE"/>
</dbReference>
<dbReference type="Pfam" id="PF21688">
    <property type="entry name" value="FAD-depend_C"/>
    <property type="match status" value="1"/>
</dbReference>
<dbReference type="SUPFAM" id="SSF51905">
    <property type="entry name" value="FAD/NAD(P)-binding domain"/>
    <property type="match status" value="1"/>
</dbReference>
<sequence length="513" mass="56974">MSSRQAQLRLPYGENLQIHLQRHLGLSSHEEISDIRIIRRSIDARQKRQVIYELLQVEYALTGEKLPEYSLENTSTMGTLRRFPKVQNRQVTVVGSGPAGLFCAYALAVAGVRVRLIEQGRQVDERKRDVYEFWRNANLDPMSNVQFGEGGAGTFSDGKLTTRIKSPHRDFVLHLLVSLGASRAILWDAKPHVGTDQLQQVLRRFREQLEMHSVSLHFGEKVVDLRPHGSGVDALTTGQSYYGDALVLAVGNSARDTFERLSRKLQLQSKPLAVGVRIEHPRDLVDRSQYGHWHLNMPAAEYHFSAQCAERGVYTFCMCPGGLVVNASSEVDHIAVNGMSYQSRNAKYSNSALVVTVDQRDFGSTDPLAGLAYQRSIESACYRYSQSYRPPAMTATDFLWGTPQGQLPGSSSSPAPVEANLHHLLPQPVTMALGHGLREFERKMPGFIEHGLLIAPETRTSSPVRIPRERETLSSSVWPQVYPCGEGAGYAGGIVSAAVDGVNTALAILRRWN</sequence>
<dbReference type="HOGENOM" id="CLU_028644_3_0_0"/>
<accession>E6W5M3</accession>
<dbReference type="InterPro" id="IPR002938">
    <property type="entry name" value="FAD-bd"/>
</dbReference>
<evidence type="ECO:0000313" key="3">
    <source>
        <dbReference type="EMBL" id="ADU66054.1"/>
    </source>
</evidence>
<dbReference type="STRING" id="653733.Selin_1319"/>
<reference evidence="3 4" key="1">
    <citation type="submission" date="2010-12" db="EMBL/GenBank/DDBJ databases">
        <title>Complete sequence of Desulfurispirillum indicum S5.</title>
        <authorList>
            <consortium name="US DOE Joint Genome Institute"/>
            <person name="Lucas S."/>
            <person name="Copeland A."/>
            <person name="Lapidus A."/>
            <person name="Cheng J.-F."/>
            <person name="Goodwin L."/>
            <person name="Pitluck S."/>
            <person name="Chertkov O."/>
            <person name="Held B."/>
            <person name="Detter J.C."/>
            <person name="Han C."/>
            <person name="Tapia R."/>
            <person name="Land M."/>
            <person name="Hauser L."/>
            <person name="Kyrpides N."/>
            <person name="Ivanova N."/>
            <person name="Mikhailova N."/>
            <person name="Haggblom M."/>
            <person name="Rauschenbach I."/>
            <person name="Bini E."/>
            <person name="Woyke T."/>
        </authorList>
    </citation>
    <scope>NUCLEOTIDE SEQUENCE [LARGE SCALE GENOMIC DNA]</scope>
    <source>
        <strain evidence="4">ATCC BAA-1389 / DSM 22839 / S5</strain>
    </source>
</reference>
<organism evidence="3 4">
    <name type="scientific">Desulfurispirillum indicum (strain ATCC BAA-1389 / DSM 22839 / S5)</name>
    <dbReference type="NCBI Taxonomy" id="653733"/>
    <lineage>
        <taxon>Bacteria</taxon>
        <taxon>Pseudomonadati</taxon>
        <taxon>Chrysiogenota</taxon>
        <taxon>Chrysiogenia</taxon>
        <taxon>Chrysiogenales</taxon>
        <taxon>Chrysiogenaceae</taxon>
        <taxon>Desulfurispirillum</taxon>
    </lineage>
</organism>